<dbReference type="AlphaFoldDB" id="A0A2P7QW18"/>
<evidence type="ECO:0000259" key="2">
    <source>
        <dbReference type="Pfam" id="PF01844"/>
    </source>
</evidence>
<dbReference type="Proteomes" id="UP000241167">
    <property type="component" value="Unassembled WGS sequence"/>
</dbReference>
<keyword evidence="3" id="KW-0540">Nuclease</keyword>
<dbReference type="RefSeq" id="WP_106512323.1">
    <property type="nucleotide sequence ID" value="NZ_PXYI01000002.1"/>
</dbReference>
<keyword evidence="4" id="KW-1185">Reference proteome</keyword>
<accession>A0A2P7QW18</accession>
<dbReference type="CDD" id="cd00085">
    <property type="entry name" value="HNHc"/>
    <property type="match status" value="1"/>
</dbReference>
<dbReference type="InterPro" id="IPR002711">
    <property type="entry name" value="HNH"/>
</dbReference>
<dbReference type="Pfam" id="PF01844">
    <property type="entry name" value="HNH"/>
    <property type="match status" value="1"/>
</dbReference>
<evidence type="ECO:0000313" key="4">
    <source>
        <dbReference type="Proteomes" id="UP000241167"/>
    </source>
</evidence>
<gene>
    <name evidence="3" type="ORF">C7I55_07940</name>
</gene>
<keyword evidence="3" id="KW-0255">Endonuclease</keyword>
<reference evidence="3 4" key="1">
    <citation type="submission" date="2018-03" db="EMBL/GenBank/DDBJ databases">
        <title>The draft genome of Sphingosinicella sp. GL-C-18.</title>
        <authorList>
            <person name="Liu L."/>
            <person name="Li L."/>
            <person name="Liang L."/>
            <person name="Zhang X."/>
            <person name="Wang T."/>
        </authorList>
    </citation>
    <scope>NUCLEOTIDE SEQUENCE [LARGE SCALE GENOMIC DNA]</scope>
    <source>
        <strain evidence="3 4">GL-C-18</strain>
    </source>
</reference>
<evidence type="ECO:0000256" key="1">
    <source>
        <dbReference type="SAM" id="MobiDB-lite"/>
    </source>
</evidence>
<dbReference type="GO" id="GO:0003676">
    <property type="term" value="F:nucleic acid binding"/>
    <property type="evidence" value="ECO:0007669"/>
    <property type="project" value="InterPro"/>
</dbReference>
<evidence type="ECO:0000313" key="3">
    <source>
        <dbReference type="EMBL" id="PSJ42156.1"/>
    </source>
</evidence>
<dbReference type="InterPro" id="IPR003615">
    <property type="entry name" value="HNH_nuc"/>
</dbReference>
<feature type="region of interest" description="Disordered" evidence="1">
    <location>
        <begin position="1"/>
        <end position="21"/>
    </location>
</feature>
<organism evidence="3 4">
    <name type="scientific">Allosphingosinicella deserti</name>
    <dbReference type="NCBI Taxonomy" id="2116704"/>
    <lineage>
        <taxon>Bacteria</taxon>
        <taxon>Pseudomonadati</taxon>
        <taxon>Pseudomonadota</taxon>
        <taxon>Alphaproteobacteria</taxon>
        <taxon>Sphingomonadales</taxon>
        <taxon>Sphingomonadaceae</taxon>
        <taxon>Allosphingosinicella</taxon>
    </lineage>
</organism>
<name>A0A2P7QW18_9SPHN</name>
<sequence length="101" mass="11463">MSRWDHGGKTTSQRGYGTQHQRIREQLKREVILCELCQRKTPPVVRVGCIADHIVSLAKGGTGDRSNYQWICRECADEKDAHDRGKPLKPKPRIGPSGWPE</sequence>
<proteinExistence type="predicted"/>
<feature type="domain" description="HNH" evidence="2">
    <location>
        <begin position="34"/>
        <end position="79"/>
    </location>
</feature>
<dbReference type="EMBL" id="PXYI01000002">
    <property type="protein sequence ID" value="PSJ42156.1"/>
    <property type="molecule type" value="Genomic_DNA"/>
</dbReference>
<dbReference type="Gene3D" id="1.10.30.50">
    <property type="match status" value="1"/>
</dbReference>
<dbReference type="OrthoDB" id="7807589at2"/>
<dbReference type="GO" id="GO:0008270">
    <property type="term" value="F:zinc ion binding"/>
    <property type="evidence" value="ECO:0007669"/>
    <property type="project" value="InterPro"/>
</dbReference>
<protein>
    <submittedName>
        <fullName evidence="3">Endonuclease</fullName>
    </submittedName>
</protein>
<comment type="caution">
    <text evidence="3">The sequence shown here is derived from an EMBL/GenBank/DDBJ whole genome shotgun (WGS) entry which is preliminary data.</text>
</comment>
<dbReference type="GO" id="GO:0004519">
    <property type="term" value="F:endonuclease activity"/>
    <property type="evidence" value="ECO:0007669"/>
    <property type="project" value="UniProtKB-KW"/>
</dbReference>
<keyword evidence="3" id="KW-0378">Hydrolase</keyword>
<feature type="compositionally biased region" description="Polar residues" evidence="1">
    <location>
        <begin position="9"/>
        <end position="20"/>
    </location>
</feature>
<feature type="region of interest" description="Disordered" evidence="1">
    <location>
        <begin position="78"/>
        <end position="101"/>
    </location>
</feature>